<dbReference type="OrthoDB" id="2977456at2759"/>
<proteinExistence type="predicted"/>
<dbReference type="Pfam" id="PF24883">
    <property type="entry name" value="NPHP3_N"/>
    <property type="match status" value="2"/>
</dbReference>
<evidence type="ECO:0000313" key="4">
    <source>
        <dbReference type="EMBL" id="KAF5356845.1"/>
    </source>
</evidence>
<sequence>MKSFQLPFNKSKNKQADGRTPKTQKPSPDLGFVTLHRKKLSGVEFDSSTRNPPIFHPESRKSLRGRLAIWLEDDTQLIKGAFYVSGPACVGKTALMQAISVDCNQRGWVGATLFLSHVNRFDDNSRIIATIASQLAQRSQAFTTAMSERLRNDPKLFERDLALQFQKLIVDPAKIFRPRIPLKKSKPLIIILDGLDQCMNQSSQVQLLALIDDYVRKPDNKCPFKWLISGRPVARWLEIIARSDNQHVEISLDGEEAVEDVKEHIIRAGFRDICKQYPDSFEGSGSGNEEWPTEAQRTKLAKAASGFFMFGSCMLRFIADQTRRDPKGQLIRCLEFLEDPSSQRENNPLSPLYLVYQQILSDIDPNTLSMTTSVLQILAAESGNGAFHAQSVAESLNMDVPLLYRALDGLQSVIRVSPTISLASTLEFYHPSFFDFLRYRVDPSRTKSLSHMREVSAGRTTDENSNLGLAILLPIAMVQADFDSPSRYPPPRCNKGTRTLLRQKTSIWLTDADCHEHILWITGPAGVGKTAIAQSLAEHCHQTARLGASLFFSHSIKGNENAQRVVPTLACQLATKFPDYNALITPGLLADPAISEKEIRVQFQELIADPFEELQKEQRLYSPQNPLVIILDGLEACGSRAAQTELTRLISEFSKHKFAASGLFWVICSRPESYVKKIIWRMTVRSLCRHEQLLIEDAEAKDDVELVFRDGFHEIRKRYYFRFGPTETWPTDIHWHFLKDASSGFLKFASCILQYVGDEDQRDPRALLDLCLGFVQSSLVPHTLHPFHSLDNLYEQILLSVPPEILPTTLRILSLCVHASIRGLLSRDAMTFLDIDQFTFYNALDNLHSLVDFSSSGTDEERIHFFHHSFPDFLKDPKRSGQIAREINMDAAEVESSEEAQPKASSSKMTLEKGKNKVPQVARLSLEFPASGSGSKLED</sequence>
<dbReference type="InterPro" id="IPR027417">
    <property type="entry name" value="P-loop_NTPase"/>
</dbReference>
<accession>A0A8H5G1Z2</accession>
<dbReference type="Gene3D" id="3.40.50.300">
    <property type="entry name" value="P-loop containing nucleotide triphosphate hydrolases"/>
    <property type="match status" value="2"/>
</dbReference>
<evidence type="ECO:0000259" key="3">
    <source>
        <dbReference type="Pfam" id="PF24883"/>
    </source>
</evidence>
<gene>
    <name evidence="4" type="ORF">D9756_006801</name>
</gene>
<dbReference type="EMBL" id="JAACJO010000006">
    <property type="protein sequence ID" value="KAF5356845.1"/>
    <property type="molecule type" value="Genomic_DNA"/>
</dbReference>
<dbReference type="PANTHER" id="PTHR10039">
    <property type="entry name" value="AMELOGENIN"/>
    <property type="match status" value="1"/>
</dbReference>
<dbReference type="Proteomes" id="UP000559027">
    <property type="component" value="Unassembled WGS sequence"/>
</dbReference>
<feature type="compositionally biased region" description="Polar residues" evidence="2">
    <location>
        <begin position="1"/>
        <end position="10"/>
    </location>
</feature>
<reference evidence="4 5" key="1">
    <citation type="journal article" date="2020" name="ISME J.">
        <title>Uncovering the hidden diversity of litter-decomposition mechanisms in mushroom-forming fungi.</title>
        <authorList>
            <person name="Floudas D."/>
            <person name="Bentzer J."/>
            <person name="Ahren D."/>
            <person name="Johansson T."/>
            <person name="Persson P."/>
            <person name="Tunlid A."/>
        </authorList>
    </citation>
    <scope>NUCLEOTIDE SEQUENCE [LARGE SCALE GENOMIC DNA]</scope>
    <source>
        <strain evidence="4 5">CBS 146.42</strain>
    </source>
</reference>
<feature type="domain" description="Nephrocystin 3-like N-terminal" evidence="3">
    <location>
        <begin position="70"/>
        <end position="231"/>
    </location>
</feature>
<protein>
    <recommendedName>
        <fullName evidence="3">Nephrocystin 3-like N-terminal domain-containing protein</fullName>
    </recommendedName>
</protein>
<keyword evidence="5" id="KW-1185">Reference proteome</keyword>
<comment type="caution">
    <text evidence="4">The sequence shown here is derived from an EMBL/GenBank/DDBJ whole genome shotgun (WGS) entry which is preliminary data.</text>
</comment>
<name>A0A8H5G1Z2_9AGAR</name>
<evidence type="ECO:0000256" key="1">
    <source>
        <dbReference type="ARBA" id="ARBA00022737"/>
    </source>
</evidence>
<evidence type="ECO:0000256" key="2">
    <source>
        <dbReference type="SAM" id="MobiDB-lite"/>
    </source>
</evidence>
<evidence type="ECO:0000313" key="5">
    <source>
        <dbReference type="Proteomes" id="UP000559027"/>
    </source>
</evidence>
<organism evidence="4 5">
    <name type="scientific">Leucocoprinus leucothites</name>
    <dbReference type="NCBI Taxonomy" id="201217"/>
    <lineage>
        <taxon>Eukaryota</taxon>
        <taxon>Fungi</taxon>
        <taxon>Dikarya</taxon>
        <taxon>Basidiomycota</taxon>
        <taxon>Agaricomycotina</taxon>
        <taxon>Agaricomycetes</taxon>
        <taxon>Agaricomycetidae</taxon>
        <taxon>Agaricales</taxon>
        <taxon>Agaricineae</taxon>
        <taxon>Agaricaceae</taxon>
        <taxon>Leucocoprinus</taxon>
    </lineage>
</organism>
<dbReference type="SUPFAM" id="SSF52540">
    <property type="entry name" value="P-loop containing nucleoside triphosphate hydrolases"/>
    <property type="match status" value="2"/>
</dbReference>
<dbReference type="PANTHER" id="PTHR10039:SF15">
    <property type="entry name" value="NACHT DOMAIN-CONTAINING PROTEIN"/>
    <property type="match status" value="1"/>
</dbReference>
<feature type="domain" description="Nephrocystin 3-like N-terminal" evidence="3">
    <location>
        <begin position="502"/>
        <end position="670"/>
    </location>
</feature>
<feature type="region of interest" description="Disordered" evidence="2">
    <location>
        <begin position="1"/>
        <end position="30"/>
    </location>
</feature>
<feature type="region of interest" description="Disordered" evidence="2">
    <location>
        <begin position="890"/>
        <end position="918"/>
    </location>
</feature>
<dbReference type="AlphaFoldDB" id="A0A8H5G1Z2"/>
<keyword evidence="1" id="KW-0677">Repeat</keyword>
<dbReference type="InterPro" id="IPR056884">
    <property type="entry name" value="NPHP3-like_N"/>
</dbReference>